<keyword evidence="7" id="KW-0808">Transferase</keyword>
<evidence type="ECO:0000256" key="3">
    <source>
        <dbReference type="ARBA" id="ARBA00005684"/>
    </source>
</evidence>
<dbReference type="InterPro" id="IPR002044">
    <property type="entry name" value="CBM20"/>
</dbReference>
<organism evidence="12 13">
    <name type="scientific">Sphagnum troendelagicum</name>
    <dbReference type="NCBI Taxonomy" id="128251"/>
    <lineage>
        <taxon>Eukaryota</taxon>
        <taxon>Viridiplantae</taxon>
        <taxon>Streptophyta</taxon>
        <taxon>Embryophyta</taxon>
        <taxon>Bryophyta</taxon>
        <taxon>Sphagnophytina</taxon>
        <taxon>Sphagnopsida</taxon>
        <taxon>Sphagnales</taxon>
        <taxon>Sphagnaceae</taxon>
        <taxon>Sphagnum</taxon>
    </lineage>
</organism>
<dbReference type="InterPro" id="IPR013783">
    <property type="entry name" value="Ig-like_fold"/>
</dbReference>
<evidence type="ECO:0000313" key="13">
    <source>
        <dbReference type="Proteomes" id="UP001497512"/>
    </source>
</evidence>
<keyword evidence="8" id="KW-0119">Carbohydrate metabolism</keyword>
<dbReference type="EMBL" id="OZ019901">
    <property type="protein sequence ID" value="CAK9236929.1"/>
    <property type="molecule type" value="Genomic_DNA"/>
</dbReference>
<keyword evidence="5" id="KW-0963">Cytoplasm</keyword>
<keyword evidence="13" id="KW-1185">Reference proteome</keyword>
<dbReference type="Gene3D" id="3.20.20.80">
    <property type="entry name" value="Glycosidases"/>
    <property type="match status" value="2"/>
</dbReference>
<evidence type="ECO:0000256" key="4">
    <source>
        <dbReference type="ARBA" id="ARBA00012560"/>
    </source>
</evidence>
<dbReference type="Proteomes" id="UP001497512">
    <property type="component" value="Chromosome 9"/>
</dbReference>
<dbReference type="SUPFAM" id="SSF49452">
    <property type="entry name" value="Starch-binding domain-like"/>
    <property type="match status" value="2"/>
</dbReference>
<feature type="domain" description="CBM20" evidence="11">
    <location>
        <begin position="152"/>
        <end position="267"/>
    </location>
</feature>
<dbReference type="Gene3D" id="2.60.40.10">
    <property type="entry name" value="Immunoglobulins"/>
    <property type="match status" value="2"/>
</dbReference>
<comment type="similarity">
    <text evidence="3">Belongs to the disproportionating enzyme family.</text>
</comment>
<evidence type="ECO:0000256" key="5">
    <source>
        <dbReference type="ARBA" id="ARBA00022490"/>
    </source>
</evidence>
<sequence length="1151" mass="130704">MSSSSSNEGEEFGGTMDVFRRENRATLQFKLPLYTQWGQNLLLVGSDPLLGSWDLARAKHMLPRHEGDAQLIWEVGLSVPANFHSQYSYCMVDEHMNVLKWEAGARRSLELPEGLENGAVVEVHDQWQDGSSPDALLQTSAFKNVIFRKDHHGSERSTMVQFKVNCVQLEPGQSVFVVGNIPELGEWDDGAALPLTSSVGDDFLWQCMTTVRRENFPIHYKYILKNRFGEVVSETGADRELKCDSARKPAAMVITSDGSFQAQPWRGAGVASPVFSLRSRESVGAGEFMDLKLMVDFAAKTGMRLVQLLPINDTSVNMMWWDSYPYSSLSVFALHPLYLRLQRLSDHIPDDIKEEIENFRQKLDLKDVDYEATLKAKLEIAKKMFHLEKDKVLNLPSFKQYFEENKEWLKPYAAFCFLRDLFGTADHSQWGGYSEFTWQKVEKLVSPNSDYYDAIAFTYYQQFHLHSQLTEVAEYARENRVVLKGDLPIGVDPHSVDTWQFPSLFRMNTSTGAPPDYFDMNGQNWGFPTYNWEEMAKDNFGWWRARLNQMAKYFSAYRIDHVLGFFRIWELPHHSVSGLMGHFRPSIPLSTEELEWEGVWDFNRLSLPYVRCHILQQKFGDRWQEIASKYFYEYEHLCYQASFKEEYNTEKKILAAIKPSEGSPDWVVHESEEIKAGLFDLLHEVVLMRDTEDPTKFYPRFNLDQTISFSELDDHNKAVLRRLYHSYYFQRQEQLWRENALKTLPALMKSSDMLACGEDLGMIPDCVRPVLNELGLLGLRIQRYPSTPGQEFGDPAEYNYMVVCAPSCHDSSTMRAWWEEDEGRRSRFFKNTLGFSEPPPANCDPRIAHIIIQQHLEAPSVWAIFPIQDLLALKDDYTKRPAREEIINDPTNPRHYWRFRLHIPMEAILGDEEYLKIVRELVLSSGRASLKDTAIAVKAVVASSTYQAVDAAVSNGYAVAEQLAVAKNTKVQIALDTCVAAAHKPEEATNLAIDQVQAAHDTTIQIGQLAYNIPVERSAHAYDYATSTVKIATTAKDATLRTAFDNFNVVADKAMVAKDTTMVEVVADACRLAADKATTTKATSLQAGQSAYQIAVDTITQAYNYATGSVVVEKAMIAMDTIVQVEANSYTLVANKAAAAGEAAVQSEQFA</sequence>
<evidence type="ECO:0000256" key="9">
    <source>
        <dbReference type="ARBA" id="ARBA00031423"/>
    </source>
</evidence>
<evidence type="ECO:0000256" key="2">
    <source>
        <dbReference type="ARBA" id="ARBA00004496"/>
    </source>
</evidence>
<name>A0ABP0V407_9BRYO</name>
<dbReference type="SUPFAM" id="SSF51445">
    <property type="entry name" value="(Trans)glycosidases"/>
    <property type="match status" value="1"/>
</dbReference>
<comment type="subcellular location">
    <subcellularLocation>
        <location evidence="2">Cytoplasm</location>
    </subcellularLocation>
</comment>
<reference evidence="12" key="1">
    <citation type="submission" date="2024-02" db="EMBL/GenBank/DDBJ databases">
        <authorList>
            <consortium name="ELIXIR-Norway"/>
            <consortium name="Elixir Norway"/>
        </authorList>
    </citation>
    <scope>NUCLEOTIDE SEQUENCE</scope>
</reference>
<feature type="domain" description="CBM20" evidence="11">
    <location>
        <begin position="19"/>
        <end position="129"/>
    </location>
</feature>
<evidence type="ECO:0000259" key="11">
    <source>
        <dbReference type="PROSITE" id="PS51166"/>
    </source>
</evidence>
<comment type="catalytic activity">
    <reaction evidence="1">
        <text>Transfers a segment of a (1-&gt;4)-alpha-D-glucan to a new position in an acceptor, which may be glucose or a (1-&gt;4)-alpha-D-glucan.</text>
        <dbReference type="EC" id="2.4.1.25"/>
    </reaction>
</comment>
<evidence type="ECO:0000313" key="12">
    <source>
        <dbReference type="EMBL" id="CAK9236929.1"/>
    </source>
</evidence>
<proteinExistence type="inferred from homology"/>
<gene>
    <name evidence="12" type="ORF">CSSPTR1EN2_LOCUS23329</name>
</gene>
<evidence type="ECO:0000256" key="1">
    <source>
        <dbReference type="ARBA" id="ARBA00000439"/>
    </source>
</evidence>
<evidence type="ECO:0000256" key="6">
    <source>
        <dbReference type="ARBA" id="ARBA00022676"/>
    </source>
</evidence>
<dbReference type="PANTHER" id="PTHR32518:SF3">
    <property type="entry name" value="4-ALPHA-GLUCANOTRANSFERASE"/>
    <property type="match status" value="1"/>
</dbReference>
<dbReference type="InterPro" id="IPR003385">
    <property type="entry name" value="Glyco_hydro_77"/>
</dbReference>
<dbReference type="InterPro" id="IPR013784">
    <property type="entry name" value="Carb-bd-like_fold"/>
</dbReference>
<evidence type="ECO:0000256" key="8">
    <source>
        <dbReference type="ARBA" id="ARBA00023277"/>
    </source>
</evidence>
<dbReference type="Pfam" id="PF02446">
    <property type="entry name" value="Glyco_hydro_77"/>
    <property type="match status" value="1"/>
</dbReference>
<accession>A0ABP0V407</accession>
<evidence type="ECO:0000256" key="7">
    <source>
        <dbReference type="ARBA" id="ARBA00022679"/>
    </source>
</evidence>
<dbReference type="EC" id="2.4.1.25" evidence="4"/>
<dbReference type="SMART" id="SM01065">
    <property type="entry name" value="CBM_2"/>
    <property type="match status" value="2"/>
</dbReference>
<protein>
    <recommendedName>
        <fullName evidence="4">4-alpha-glucanotransferase</fullName>
        <ecNumber evidence="4">2.4.1.25</ecNumber>
    </recommendedName>
    <alternativeName>
        <fullName evidence="9">Amylomaltase</fullName>
    </alternativeName>
    <alternativeName>
        <fullName evidence="10">Disproportionating enzyme</fullName>
    </alternativeName>
</protein>
<dbReference type="PANTHER" id="PTHR32518">
    <property type="match status" value="1"/>
</dbReference>
<dbReference type="Pfam" id="PF00686">
    <property type="entry name" value="CBM_20"/>
    <property type="match status" value="2"/>
</dbReference>
<dbReference type="InterPro" id="IPR017853">
    <property type="entry name" value="GH"/>
</dbReference>
<keyword evidence="6" id="KW-0328">Glycosyltransferase</keyword>
<dbReference type="PROSITE" id="PS51166">
    <property type="entry name" value="CBM20"/>
    <property type="match status" value="2"/>
</dbReference>
<evidence type="ECO:0000256" key="10">
    <source>
        <dbReference type="ARBA" id="ARBA00031501"/>
    </source>
</evidence>